<gene>
    <name evidence="2" type="ordered locus">Corgl_0901</name>
</gene>
<keyword evidence="1" id="KW-0812">Transmembrane</keyword>
<dbReference type="OrthoDB" id="3193320at2"/>
<organism evidence="2 3">
    <name type="scientific">Coriobacterium glomerans (strain ATCC 49209 / DSM 20642 / JCM 10262 / PW2)</name>
    <dbReference type="NCBI Taxonomy" id="700015"/>
    <lineage>
        <taxon>Bacteria</taxon>
        <taxon>Bacillati</taxon>
        <taxon>Actinomycetota</taxon>
        <taxon>Coriobacteriia</taxon>
        <taxon>Coriobacteriales</taxon>
        <taxon>Coriobacteriaceae</taxon>
        <taxon>Coriobacterium</taxon>
    </lineage>
</organism>
<dbReference type="AlphaFoldDB" id="F2N9I3"/>
<sequence>MGVRRAVGVALGILALALRLCSIALCCFVVILCFSGLPSRLNIVGLIVDISRVLPPSIAGYGVISSPFGGVFRFDFSLMAVALFILDFIFSRIARMLR</sequence>
<dbReference type="Proteomes" id="UP000006851">
    <property type="component" value="Chromosome"/>
</dbReference>
<dbReference type="RefSeq" id="WP_013708755.1">
    <property type="nucleotide sequence ID" value="NC_015389.1"/>
</dbReference>
<evidence type="ECO:0000256" key="1">
    <source>
        <dbReference type="SAM" id="Phobius"/>
    </source>
</evidence>
<proteinExistence type="predicted"/>
<dbReference type="EMBL" id="CP002628">
    <property type="protein sequence ID" value="AEB07012.1"/>
    <property type="molecule type" value="Genomic_DNA"/>
</dbReference>
<accession>F2N9I3</accession>
<feature type="transmembrane region" description="Helical" evidence="1">
    <location>
        <begin position="41"/>
        <end position="64"/>
    </location>
</feature>
<dbReference type="eggNOG" id="ENOG5031TZF">
    <property type="taxonomic scope" value="Bacteria"/>
</dbReference>
<dbReference type="HOGENOM" id="CLU_2328967_0_0_11"/>
<name>F2N9I3_CORGP</name>
<keyword evidence="1" id="KW-1133">Transmembrane helix</keyword>
<evidence type="ECO:0000313" key="2">
    <source>
        <dbReference type="EMBL" id="AEB07012.1"/>
    </source>
</evidence>
<protein>
    <submittedName>
        <fullName evidence="2">Uncharacterized protein</fullName>
    </submittedName>
</protein>
<dbReference type="KEGG" id="cgo:Corgl_0901"/>
<evidence type="ECO:0000313" key="3">
    <source>
        <dbReference type="Proteomes" id="UP000006851"/>
    </source>
</evidence>
<keyword evidence="3" id="KW-1185">Reference proteome</keyword>
<feature type="transmembrane region" description="Helical" evidence="1">
    <location>
        <begin position="76"/>
        <end position="94"/>
    </location>
</feature>
<reference evidence="3" key="1">
    <citation type="journal article" date="2013" name="Stand. Genomic Sci.">
        <title>Complete genome sequence of Coriobacterium glomerans type strain (PW2(T)) from the midgut of Pyrrhocoris apterus L. (red soldier bug).</title>
        <authorList>
            <person name="Stackebrandt E."/>
            <person name="Zeytun A."/>
            <person name="Lapidus A."/>
            <person name="Nolan M."/>
            <person name="Lucas S."/>
            <person name="Hammon N."/>
            <person name="Deshpande S."/>
            <person name="Cheng J.F."/>
            <person name="Tapia R."/>
            <person name="Goodwin L.A."/>
            <person name="Pitluck S."/>
            <person name="Liolios K."/>
            <person name="Pagani I."/>
            <person name="Ivanova N."/>
            <person name="Mavromatis K."/>
            <person name="Mikhailova N."/>
            <person name="Huntemann M."/>
            <person name="Pati A."/>
            <person name="Chen A."/>
            <person name="Palaniappan K."/>
            <person name="Chang Y.J."/>
            <person name="Land M."/>
            <person name="Hauser L."/>
            <person name="Rohde M."/>
            <person name="Pukall R."/>
            <person name="Goker M."/>
            <person name="Detter J.C."/>
            <person name="Woyke T."/>
            <person name="Bristow J."/>
            <person name="Eisen J.A."/>
            <person name="Markowitz V."/>
            <person name="Hugenholtz P."/>
            <person name="Kyrpides N.C."/>
            <person name="Klenk H.P."/>
        </authorList>
    </citation>
    <scope>NUCLEOTIDE SEQUENCE</scope>
    <source>
        <strain evidence="3">ATCC 49209 / DSM 20642 / JCM 10262 / PW2</strain>
    </source>
</reference>
<dbReference type="STRING" id="700015.Corgl_0901"/>
<keyword evidence="1" id="KW-0472">Membrane</keyword>
<feature type="transmembrane region" description="Helical" evidence="1">
    <location>
        <begin position="6"/>
        <end position="34"/>
    </location>
</feature>